<dbReference type="PANTHER" id="PTHR11877:SF46">
    <property type="entry name" value="TYPE III POLYKETIDE SYNTHASE A"/>
    <property type="match status" value="1"/>
</dbReference>
<evidence type="ECO:0000259" key="4">
    <source>
        <dbReference type="Pfam" id="PF00195"/>
    </source>
</evidence>
<name>A0A9W6SGW3_9ACTN</name>
<dbReference type="CDD" id="cd00831">
    <property type="entry name" value="CHS_like"/>
    <property type="match status" value="1"/>
</dbReference>
<dbReference type="EMBL" id="BSTX01000001">
    <property type="protein sequence ID" value="GLZ76915.1"/>
    <property type="molecule type" value="Genomic_DNA"/>
</dbReference>
<dbReference type="InterPro" id="IPR016039">
    <property type="entry name" value="Thiolase-like"/>
</dbReference>
<evidence type="ECO:0000256" key="1">
    <source>
        <dbReference type="ARBA" id="ARBA00005531"/>
    </source>
</evidence>
<dbReference type="PIRSF" id="PIRSF000451">
    <property type="entry name" value="PKS_III"/>
    <property type="match status" value="1"/>
</dbReference>
<reference evidence="6" key="1">
    <citation type="submission" date="2023-03" db="EMBL/GenBank/DDBJ databases">
        <title>Actinorhabdospora filicis NBRC 111898.</title>
        <authorList>
            <person name="Ichikawa N."/>
            <person name="Sato H."/>
            <person name="Tonouchi N."/>
        </authorList>
    </citation>
    <scope>NUCLEOTIDE SEQUENCE</scope>
    <source>
        <strain evidence="6">NBRC 111898</strain>
    </source>
</reference>
<comment type="similarity">
    <text evidence="1">Belongs to the thiolase-like superfamily. Chalcone/stilbene synthases family.</text>
</comment>
<dbReference type="GO" id="GO:0016747">
    <property type="term" value="F:acyltransferase activity, transferring groups other than amino-acyl groups"/>
    <property type="evidence" value="ECO:0007669"/>
    <property type="project" value="InterPro"/>
</dbReference>
<evidence type="ECO:0000256" key="3">
    <source>
        <dbReference type="PIRSR" id="PIRSR000451-1"/>
    </source>
</evidence>
<dbReference type="GO" id="GO:0030639">
    <property type="term" value="P:polyketide biosynthetic process"/>
    <property type="evidence" value="ECO:0007669"/>
    <property type="project" value="TreeGrafter"/>
</dbReference>
<proteinExistence type="inferred from homology"/>
<evidence type="ECO:0000313" key="6">
    <source>
        <dbReference type="EMBL" id="GLZ76915.1"/>
    </source>
</evidence>
<dbReference type="InterPro" id="IPR001099">
    <property type="entry name" value="Chalcone/stilbene_synt_N"/>
</dbReference>
<evidence type="ECO:0000256" key="2">
    <source>
        <dbReference type="ARBA" id="ARBA00022679"/>
    </source>
</evidence>
<dbReference type="InterPro" id="IPR011141">
    <property type="entry name" value="Polyketide_synthase_type-III"/>
</dbReference>
<feature type="active site" description="Acyl-thioester intermediate" evidence="3">
    <location>
        <position position="138"/>
    </location>
</feature>
<gene>
    <name evidence="6" type="ORF">Afil01_17220</name>
</gene>
<feature type="domain" description="Chalcone/stilbene synthase N-terminal" evidence="4">
    <location>
        <begin position="4"/>
        <end position="196"/>
    </location>
</feature>
<keyword evidence="2" id="KW-0808">Transferase</keyword>
<dbReference type="RefSeq" id="WP_285662066.1">
    <property type="nucleotide sequence ID" value="NZ_BSTX01000001.1"/>
</dbReference>
<protein>
    <submittedName>
        <fullName evidence="6">Chalcone synthase</fullName>
    </submittedName>
</protein>
<sequence>MVNAVLAGIGVVTPPPQLQQDLWDGYFKAYTGGSARAERVFANSGVHTRHGVINPLIEDISEWSTGRRMRRYEEESLPLGKEALTRALAESGVDATDLGLLVVVSCTGYATPGLDIRLAAALSTSADMQRMVIGHMGCYAAIPALRTAADYVAQHRRPAAILCVELTSLHLQPATDDLGQAVAHSLFSDAAAAAVLVPGGPGLAVRNVASRTDTAHADDMTWHVTDHGFRMGLASRVPLVLARHAADAVRALVEPAGRDLSDARAYAVHPGGPRILDVVGKALALSANGLDASRATLAEHGNCSSATVLMVIDRLRRDNPEVDDIVAMSFGPGLTLYSALLTSG</sequence>
<evidence type="ECO:0000259" key="5">
    <source>
        <dbReference type="Pfam" id="PF02797"/>
    </source>
</evidence>
<dbReference type="AlphaFoldDB" id="A0A9W6SGW3"/>
<keyword evidence="7" id="KW-1185">Reference proteome</keyword>
<dbReference type="Proteomes" id="UP001165079">
    <property type="component" value="Unassembled WGS sequence"/>
</dbReference>
<dbReference type="Pfam" id="PF02797">
    <property type="entry name" value="Chal_sti_synt_C"/>
    <property type="match status" value="1"/>
</dbReference>
<comment type="caution">
    <text evidence="6">The sequence shown here is derived from an EMBL/GenBank/DDBJ whole genome shotgun (WGS) entry which is preliminary data.</text>
</comment>
<dbReference type="Gene3D" id="3.40.47.10">
    <property type="match status" value="2"/>
</dbReference>
<evidence type="ECO:0000313" key="7">
    <source>
        <dbReference type="Proteomes" id="UP001165079"/>
    </source>
</evidence>
<dbReference type="InterPro" id="IPR012328">
    <property type="entry name" value="Chalcone/stilbene_synt_C"/>
</dbReference>
<feature type="domain" description="Chalcone/stilbene synthase C-terminal" evidence="5">
    <location>
        <begin position="220"/>
        <end position="342"/>
    </location>
</feature>
<dbReference type="PANTHER" id="PTHR11877">
    <property type="entry name" value="HYDROXYMETHYLGLUTARYL-COA SYNTHASE"/>
    <property type="match status" value="1"/>
</dbReference>
<organism evidence="6 7">
    <name type="scientific">Actinorhabdospora filicis</name>
    <dbReference type="NCBI Taxonomy" id="1785913"/>
    <lineage>
        <taxon>Bacteria</taxon>
        <taxon>Bacillati</taxon>
        <taxon>Actinomycetota</taxon>
        <taxon>Actinomycetes</taxon>
        <taxon>Micromonosporales</taxon>
        <taxon>Micromonosporaceae</taxon>
        <taxon>Actinorhabdospora</taxon>
    </lineage>
</organism>
<accession>A0A9W6SGW3</accession>
<dbReference type="Pfam" id="PF00195">
    <property type="entry name" value="Chal_sti_synt_N"/>
    <property type="match status" value="1"/>
</dbReference>
<dbReference type="SUPFAM" id="SSF53901">
    <property type="entry name" value="Thiolase-like"/>
    <property type="match status" value="2"/>
</dbReference>